<evidence type="ECO:0000259" key="2">
    <source>
        <dbReference type="Pfam" id="PF20151"/>
    </source>
</evidence>
<dbReference type="Proteomes" id="UP000076532">
    <property type="component" value="Unassembled WGS sequence"/>
</dbReference>
<proteinExistence type="predicted"/>
<keyword evidence="4" id="KW-1185">Reference proteome</keyword>
<evidence type="ECO:0000256" key="1">
    <source>
        <dbReference type="SAM" id="Phobius"/>
    </source>
</evidence>
<evidence type="ECO:0000313" key="4">
    <source>
        <dbReference type="Proteomes" id="UP000076532"/>
    </source>
</evidence>
<feature type="domain" description="DUF6533" evidence="2">
    <location>
        <begin position="21"/>
        <end position="64"/>
    </location>
</feature>
<protein>
    <recommendedName>
        <fullName evidence="2">DUF6533 domain-containing protein</fullName>
    </recommendedName>
</protein>
<feature type="transmembrane region" description="Helical" evidence="1">
    <location>
        <begin position="119"/>
        <end position="140"/>
    </location>
</feature>
<keyword evidence="1" id="KW-1133">Transmembrane helix</keyword>
<dbReference type="AlphaFoldDB" id="A0A166B9S1"/>
<organism evidence="3 4">
    <name type="scientific">Athelia psychrophila</name>
    <dbReference type="NCBI Taxonomy" id="1759441"/>
    <lineage>
        <taxon>Eukaryota</taxon>
        <taxon>Fungi</taxon>
        <taxon>Dikarya</taxon>
        <taxon>Basidiomycota</taxon>
        <taxon>Agaricomycotina</taxon>
        <taxon>Agaricomycetes</taxon>
        <taxon>Agaricomycetidae</taxon>
        <taxon>Atheliales</taxon>
        <taxon>Atheliaceae</taxon>
        <taxon>Athelia</taxon>
    </lineage>
</organism>
<evidence type="ECO:0000313" key="3">
    <source>
        <dbReference type="EMBL" id="KZP12423.1"/>
    </source>
</evidence>
<dbReference type="Pfam" id="PF20151">
    <property type="entry name" value="DUF6533"/>
    <property type="match status" value="1"/>
</dbReference>
<name>A0A166B9S1_9AGAM</name>
<accession>A0A166B9S1</accession>
<feature type="non-terminal residue" evidence="3">
    <location>
        <position position="177"/>
    </location>
</feature>
<dbReference type="EMBL" id="KV417647">
    <property type="protein sequence ID" value="KZP12423.1"/>
    <property type="molecule type" value="Genomic_DNA"/>
</dbReference>
<dbReference type="InterPro" id="IPR045340">
    <property type="entry name" value="DUF6533"/>
</dbReference>
<dbReference type="OrthoDB" id="3350812at2759"/>
<keyword evidence="1" id="KW-0472">Membrane</keyword>
<feature type="transmembrane region" description="Helical" evidence="1">
    <location>
        <begin position="89"/>
        <end position="107"/>
    </location>
</feature>
<reference evidence="3 4" key="1">
    <citation type="journal article" date="2016" name="Mol. Biol. Evol.">
        <title>Comparative Genomics of Early-Diverging Mushroom-Forming Fungi Provides Insights into the Origins of Lignocellulose Decay Capabilities.</title>
        <authorList>
            <person name="Nagy L.G."/>
            <person name="Riley R."/>
            <person name="Tritt A."/>
            <person name="Adam C."/>
            <person name="Daum C."/>
            <person name="Floudas D."/>
            <person name="Sun H."/>
            <person name="Yadav J.S."/>
            <person name="Pangilinan J."/>
            <person name="Larsson K.H."/>
            <person name="Matsuura K."/>
            <person name="Barry K."/>
            <person name="Labutti K."/>
            <person name="Kuo R."/>
            <person name="Ohm R.A."/>
            <person name="Bhattacharya S.S."/>
            <person name="Shirouzu T."/>
            <person name="Yoshinaga Y."/>
            <person name="Martin F.M."/>
            <person name="Grigoriev I.V."/>
            <person name="Hibbett D.S."/>
        </authorList>
    </citation>
    <scope>NUCLEOTIDE SEQUENCE [LARGE SCALE GENOMIC DNA]</scope>
    <source>
        <strain evidence="3 4">CBS 109695</strain>
    </source>
</reference>
<sequence>MSAAEYDLAILATNINKNEGYAVTACGALLTYDILTLLDKEVEYVWMTPWSFGTVLYLLNRYLPYIETIVVHLCSTTNSPEACQMGKTVLAWFVVAGSLISQVVLMVRTYAIWGRKQSIYFGLIGLCVATTVPVMVINYLEVASWKYGPSPFPNQNGCFAVHHSKIIFIRYVILIVC</sequence>
<gene>
    <name evidence="3" type="ORF">FIBSPDRAFT_870201</name>
</gene>
<keyword evidence="1" id="KW-0812">Transmembrane</keyword>